<dbReference type="Proteomes" id="UP001468798">
    <property type="component" value="Unassembled WGS sequence"/>
</dbReference>
<evidence type="ECO:0000313" key="1">
    <source>
        <dbReference type="EMBL" id="MEM0575218.1"/>
    </source>
</evidence>
<dbReference type="RefSeq" id="WP_342690350.1">
    <property type="nucleotide sequence ID" value="NZ_JBCGDP010000002.1"/>
</dbReference>
<dbReference type="EMBL" id="JBCGDP010000002">
    <property type="protein sequence ID" value="MEM0575218.1"/>
    <property type="molecule type" value="Genomic_DNA"/>
</dbReference>
<evidence type="ECO:0000313" key="2">
    <source>
        <dbReference type="Proteomes" id="UP001468798"/>
    </source>
</evidence>
<reference evidence="1 2" key="1">
    <citation type="submission" date="2024-03" db="EMBL/GenBank/DDBJ databases">
        <title>Two novel species of the genus Flavobacterium exhibiting potentially degradation of complex polysaccharides.</title>
        <authorList>
            <person name="Lian X."/>
        </authorList>
    </citation>
    <scope>NUCLEOTIDE SEQUENCE [LARGE SCALE GENOMIC DNA]</scope>
    <source>
        <strain evidence="1 2">N6</strain>
    </source>
</reference>
<proteinExistence type="predicted"/>
<feature type="non-terminal residue" evidence="1">
    <location>
        <position position="1"/>
    </location>
</feature>
<protein>
    <submittedName>
        <fullName evidence="1">Uncharacterized protein</fullName>
    </submittedName>
</protein>
<gene>
    <name evidence="1" type="ORF">WFZ86_01805</name>
</gene>
<sequence length="74" mass="8793">ENLKLFFENFYSHLSLFLLSISQGTFRVLRGAKVSNVFISHKFFLIFFFQKSNPEYLNNLPVYKRTSALLRVQK</sequence>
<name>A0ABU9NIR4_9FLAO</name>
<accession>A0ABU9NIR4</accession>
<keyword evidence="2" id="KW-1185">Reference proteome</keyword>
<comment type="caution">
    <text evidence="1">The sequence shown here is derived from an EMBL/GenBank/DDBJ whole genome shotgun (WGS) entry which is preliminary data.</text>
</comment>
<organism evidence="1 2">
    <name type="scientific">Flavobacterium polysaccharolyticum</name>
    <dbReference type="NCBI Taxonomy" id="3133148"/>
    <lineage>
        <taxon>Bacteria</taxon>
        <taxon>Pseudomonadati</taxon>
        <taxon>Bacteroidota</taxon>
        <taxon>Flavobacteriia</taxon>
        <taxon>Flavobacteriales</taxon>
        <taxon>Flavobacteriaceae</taxon>
        <taxon>Flavobacterium</taxon>
    </lineage>
</organism>